<evidence type="ECO:0000313" key="3">
    <source>
        <dbReference type="Proteomes" id="UP000887566"/>
    </source>
</evidence>
<evidence type="ECO:0000259" key="1">
    <source>
        <dbReference type="PROSITE" id="PS50097"/>
    </source>
</evidence>
<dbReference type="Proteomes" id="UP000887566">
    <property type="component" value="Unplaced"/>
</dbReference>
<feature type="domain" description="MATH" evidence="2">
    <location>
        <begin position="20"/>
        <end position="160"/>
    </location>
</feature>
<dbReference type="PROSITE" id="PS50097">
    <property type="entry name" value="BTB"/>
    <property type="match status" value="1"/>
</dbReference>
<dbReference type="PANTHER" id="PTHR26379">
    <property type="entry name" value="BTB/POZ AND MATH DOMAIN-CONTAINING PROTEIN 1"/>
    <property type="match status" value="1"/>
</dbReference>
<dbReference type="WBParaSite" id="PSAMB.scaffold873size39781.g9276.t1">
    <property type="protein sequence ID" value="PSAMB.scaffold873size39781.g9276.t1"/>
    <property type="gene ID" value="PSAMB.scaffold873size39781.g9276"/>
</dbReference>
<dbReference type="GO" id="GO:0016567">
    <property type="term" value="P:protein ubiquitination"/>
    <property type="evidence" value="ECO:0007669"/>
    <property type="project" value="InterPro"/>
</dbReference>
<dbReference type="InterPro" id="IPR011333">
    <property type="entry name" value="SKP1/BTB/POZ_sf"/>
</dbReference>
<dbReference type="InterPro" id="IPR002083">
    <property type="entry name" value="MATH/TRAF_dom"/>
</dbReference>
<name>A0A914XJR3_9BILA</name>
<dbReference type="InterPro" id="IPR045005">
    <property type="entry name" value="BPM1-6"/>
</dbReference>
<proteinExistence type="predicted"/>
<evidence type="ECO:0000259" key="2">
    <source>
        <dbReference type="PROSITE" id="PS50144"/>
    </source>
</evidence>
<dbReference type="AlphaFoldDB" id="A0A914XJR3"/>
<keyword evidence="3" id="KW-1185">Reference proteome</keyword>
<dbReference type="Pfam" id="PF00651">
    <property type="entry name" value="BTB"/>
    <property type="match status" value="1"/>
</dbReference>
<dbReference type="SUPFAM" id="SSF54695">
    <property type="entry name" value="POZ domain"/>
    <property type="match status" value="1"/>
</dbReference>
<reference evidence="4" key="1">
    <citation type="submission" date="2022-11" db="UniProtKB">
        <authorList>
            <consortium name="WormBaseParasite"/>
        </authorList>
    </citation>
    <scope>IDENTIFICATION</scope>
</reference>
<dbReference type="CDD" id="cd18186">
    <property type="entry name" value="BTB_POZ_ZBTB_KLHL-like"/>
    <property type="match status" value="1"/>
</dbReference>
<sequence>MFTKEEGKMSRSRCVPLAYTLRHQLRVERFDHLLEAYQPGMSVHGGMFGSAAQDPSVRFYLNIYPNGSRPFFRTWLSAFVHMEGDGLGVTRRVCRLSFALMNADGRRVFERSAFHTLVANPDVTVSPDSKTNWGFRRFVEQTEAGRLMTADGALLIAVELIVCGSPEDMRVEPSVAVDCHRSLAAAAIGHPVLQLLRERHLSDFTLIAHDPKTGERHYLQTHRAVLAAHSAVFRAMFAHGDEESCLELQADAKALETLLNALYDQTYFSPQTQGDSSTAADELVQMLLLADKYLMETAKRECERSLTAMLTSGNMLAVVEGLGQITAPTVWRRATELLWLDWEQVTSSADWLQLQSGQPSRALALLSAAVSNRMQYCDGDAFNSTI</sequence>
<dbReference type="SUPFAM" id="SSF49599">
    <property type="entry name" value="TRAF domain-like"/>
    <property type="match status" value="1"/>
</dbReference>
<feature type="domain" description="BTB" evidence="1">
    <location>
        <begin position="202"/>
        <end position="271"/>
    </location>
</feature>
<organism evidence="3 4">
    <name type="scientific">Plectus sambesii</name>
    <dbReference type="NCBI Taxonomy" id="2011161"/>
    <lineage>
        <taxon>Eukaryota</taxon>
        <taxon>Metazoa</taxon>
        <taxon>Ecdysozoa</taxon>
        <taxon>Nematoda</taxon>
        <taxon>Chromadorea</taxon>
        <taxon>Plectida</taxon>
        <taxon>Plectina</taxon>
        <taxon>Plectoidea</taxon>
        <taxon>Plectidae</taxon>
        <taxon>Plectus</taxon>
    </lineage>
</organism>
<dbReference type="PANTHER" id="PTHR26379:SF396">
    <property type="entry name" value="BTB_POZ DOMAIN CONTAINING PROTEIN"/>
    <property type="match status" value="1"/>
</dbReference>
<dbReference type="Gene3D" id="2.60.210.10">
    <property type="entry name" value="Apoptosis, Tumor Necrosis Factor Receptor Associated Protein 2, Chain A"/>
    <property type="match status" value="1"/>
</dbReference>
<dbReference type="CDD" id="cd00121">
    <property type="entry name" value="MATH"/>
    <property type="match status" value="1"/>
</dbReference>
<accession>A0A914XJR3</accession>
<dbReference type="SMART" id="SM00225">
    <property type="entry name" value="BTB"/>
    <property type="match status" value="1"/>
</dbReference>
<dbReference type="InterPro" id="IPR000210">
    <property type="entry name" value="BTB/POZ_dom"/>
</dbReference>
<dbReference type="Gene3D" id="3.30.710.10">
    <property type="entry name" value="Potassium Channel Kv1.1, Chain A"/>
    <property type="match status" value="1"/>
</dbReference>
<protein>
    <submittedName>
        <fullName evidence="4">BTB domain-containing protein</fullName>
    </submittedName>
</protein>
<evidence type="ECO:0000313" key="4">
    <source>
        <dbReference type="WBParaSite" id="PSAMB.scaffold873size39781.g9276.t1"/>
    </source>
</evidence>
<dbReference type="InterPro" id="IPR008974">
    <property type="entry name" value="TRAF-like"/>
</dbReference>
<dbReference type="PROSITE" id="PS50144">
    <property type="entry name" value="MATH"/>
    <property type="match status" value="1"/>
</dbReference>